<gene>
    <name evidence="2" type="ORF">COT79_00990</name>
</gene>
<organism evidence="2 3">
    <name type="scientific">Candidatus Berkelbacteria bacterium CG10_big_fil_rev_8_21_14_0_10_43_14</name>
    <dbReference type="NCBI Taxonomy" id="1974515"/>
    <lineage>
        <taxon>Bacteria</taxon>
        <taxon>Candidatus Berkelbacteria</taxon>
    </lineage>
</organism>
<feature type="compositionally biased region" description="Pro residues" evidence="1">
    <location>
        <begin position="94"/>
        <end position="123"/>
    </location>
</feature>
<protein>
    <submittedName>
        <fullName evidence="2">Uncharacterized protein</fullName>
    </submittedName>
</protein>
<feature type="compositionally biased region" description="Basic and acidic residues" evidence="1">
    <location>
        <begin position="70"/>
        <end position="84"/>
    </location>
</feature>
<evidence type="ECO:0000313" key="3">
    <source>
        <dbReference type="Proteomes" id="UP000231162"/>
    </source>
</evidence>
<name>A0A2M6R9B6_9BACT</name>
<comment type="caution">
    <text evidence="2">The sequence shown here is derived from an EMBL/GenBank/DDBJ whole genome shotgun (WGS) entry which is preliminary data.</text>
</comment>
<dbReference type="Proteomes" id="UP000231162">
    <property type="component" value="Unassembled WGS sequence"/>
</dbReference>
<proteinExistence type="predicted"/>
<dbReference type="EMBL" id="PEZX01000015">
    <property type="protein sequence ID" value="PIS07132.1"/>
    <property type="molecule type" value="Genomic_DNA"/>
</dbReference>
<feature type="region of interest" description="Disordered" evidence="1">
    <location>
        <begin position="70"/>
        <end position="144"/>
    </location>
</feature>
<dbReference type="AlphaFoldDB" id="A0A2M6R9B6"/>
<evidence type="ECO:0000313" key="2">
    <source>
        <dbReference type="EMBL" id="PIS07132.1"/>
    </source>
</evidence>
<reference evidence="3" key="1">
    <citation type="submission" date="2017-09" db="EMBL/GenBank/DDBJ databases">
        <title>Depth-based differentiation of microbial function through sediment-hosted aquifers and enrichment of novel symbionts in the deep terrestrial subsurface.</title>
        <authorList>
            <person name="Probst A.J."/>
            <person name="Ladd B."/>
            <person name="Jarett J.K."/>
            <person name="Geller-Mcgrath D.E."/>
            <person name="Sieber C.M.K."/>
            <person name="Emerson J.B."/>
            <person name="Anantharaman K."/>
            <person name="Thomas B.C."/>
            <person name="Malmstrom R."/>
            <person name="Stieglmeier M."/>
            <person name="Klingl A."/>
            <person name="Woyke T."/>
            <person name="Ryan C.M."/>
            <person name="Banfield J.F."/>
        </authorList>
    </citation>
    <scope>NUCLEOTIDE SEQUENCE [LARGE SCALE GENOMIC DNA]</scope>
</reference>
<sequence length="144" mass="15494">MMTYEEVLDVIAESEISDDERTQWLDLLPELDDEQLNSVGEMFEKQIVEKEALTQRQELELLAMIKKVEDESQKTADTPKEVKPEPQVSQPDTSTPPAPAIETPSTPPAPTVAPAPTPAPPSAPFSVDGVSASQSQPTAAPSAA</sequence>
<feature type="compositionally biased region" description="Low complexity" evidence="1">
    <location>
        <begin position="131"/>
        <end position="144"/>
    </location>
</feature>
<accession>A0A2M6R9B6</accession>
<evidence type="ECO:0000256" key="1">
    <source>
        <dbReference type="SAM" id="MobiDB-lite"/>
    </source>
</evidence>